<gene>
    <name evidence="2" type="ORF">UFOVP1167_30</name>
</gene>
<organism evidence="2">
    <name type="scientific">uncultured Caudovirales phage</name>
    <dbReference type="NCBI Taxonomy" id="2100421"/>
    <lineage>
        <taxon>Viruses</taxon>
        <taxon>Duplodnaviria</taxon>
        <taxon>Heunggongvirae</taxon>
        <taxon>Uroviricota</taxon>
        <taxon>Caudoviricetes</taxon>
        <taxon>Peduoviridae</taxon>
        <taxon>Maltschvirus</taxon>
        <taxon>Maltschvirus maltsch</taxon>
    </lineage>
</organism>
<evidence type="ECO:0000256" key="1">
    <source>
        <dbReference type="SAM" id="Coils"/>
    </source>
</evidence>
<protein>
    <submittedName>
        <fullName evidence="2">Uncharacterized protein</fullName>
    </submittedName>
</protein>
<feature type="coiled-coil region" evidence="1">
    <location>
        <begin position="175"/>
        <end position="202"/>
    </location>
</feature>
<sequence>MPRNSPLNKAVAELGRMPNPRYKKKYQPKHRKDGTFKVSKLGKYNSRGINLDGAFFHSEAEANRYLQLKVMEAAGKISRIERQVPYQIAIDGTHVCTYNADFRYFITDPMGGTLAIVIEDVKGQRTHEFILKKKLVEAKHKIRVIELPASWLKHYEGKHALDCMPIIEQLTKDKKARASAKKEALRLKLQAARDAKQDMKKG</sequence>
<dbReference type="Pfam" id="PF06356">
    <property type="entry name" value="DUF1064"/>
    <property type="match status" value="1"/>
</dbReference>
<dbReference type="EMBL" id="LR797113">
    <property type="protein sequence ID" value="CAB4187779.1"/>
    <property type="molecule type" value="Genomic_DNA"/>
</dbReference>
<dbReference type="InterPro" id="IPR009414">
    <property type="entry name" value="DUF1064"/>
</dbReference>
<evidence type="ECO:0000313" key="2">
    <source>
        <dbReference type="EMBL" id="CAB4187779.1"/>
    </source>
</evidence>
<keyword evidence="1" id="KW-0175">Coiled coil</keyword>
<proteinExistence type="predicted"/>
<name>A0A6J5QSZ9_9CAUD</name>
<accession>A0A6J5QSZ9</accession>
<reference evidence="2" key="1">
    <citation type="submission" date="2020-05" db="EMBL/GenBank/DDBJ databases">
        <authorList>
            <person name="Chiriac C."/>
            <person name="Salcher M."/>
            <person name="Ghai R."/>
            <person name="Kavagutti S V."/>
        </authorList>
    </citation>
    <scope>NUCLEOTIDE SEQUENCE</scope>
</reference>